<feature type="compositionally biased region" description="Acidic residues" evidence="1">
    <location>
        <begin position="198"/>
        <end position="218"/>
    </location>
</feature>
<name>A0A0C3QC57_9AGAM</name>
<keyword evidence="3" id="KW-1185">Reference proteome</keyword>
<proteinExistence type="predicted"/>
<feature type="compositionally biased region" description="Polar residues" evidence="1">
    <location>
        <begin position="173"/>
        <end position="182"/>
    </location>
</feature>
<sequence length="665" mass="72510">MPKDHTPREKAKRKRFDETRRAPRLTRQRAARNPSNSTDKCWFDVTMDNIKDVVDDVLSQGKDIRIITAESAYCSICHSDLSKANIDAPNGLLGHCRRVKKCLGAKERRNIVTLGLKMRKAKTSSNAKGHPSFWDSVDSLRMMDEVDFPLKAYYLDRVMPEQPPLELESESPFRTSARTNRPNIDESSGHYSQTGESEIFDVEEDESQQIDDDDEESYEAIQLSPEAQGPSTYIFPPTCYDQQIPGSAATRQQSVVNTPMGTVEPSPCITTSADLSPYSSGAVEREFFVSQPYPQSYASPFLVPESGGHALTATAVGSIVYPPRSPPNAHHIQGTMHSHISSPATSTPGNTPARPVTEGELYIPEVLIPNTTSSIRRANSNPPLTMTHSLPLPFHVSPPLNLPNKYAVLSDKSDGHNRSFFSNYRGSAGMMYPAALSGQGQSYNGHLQTGAEGYAYRNPPLNITIGGCMPTSDTPSEQQGHLHSVPLYPSLPPSPPLPVAPPIAIPSTRTPASHPPVSSLHHQSQGHAAPVVQAMHSLHQSPPRLYRAALGRQLAGRNYPQSSLSYNYSMLAPSWDDNGGVVPNFRGLGMWMDAEQHRKSGADSPNSAKNWAVPSARDLPGGFGLQALPKSNGIPTDPPVQQLSSAGPRTPLQLFALKLAQTNIR</sequence>
<dbReference type="OrthoDB" id="10489185at2759"/>
<evidence type="ECO:0000256" key="1">
    <source>
        <dbReference type="SAM" id="MobiDB-lite"/>
    </source>
</evidence>
<feature type="region of interest" description="Disordered" evidence="1">
    <location>
        <begin position="1"/>
        <end position="36"/>
    </location>
</feature>
<dbReference type="AlphaFoldDB" id="A0A0C3QC57"/>
<reference evidence="3" key="2">
    <citation type="submission" date="2015-01" db="EMBL/GenBank/DDBJ databases">
        <title>Evolutionary Origins and Diversification of the Mycorrhizal Mutualists.</title>
        <authorList>
            <consortium name="DOE Joint Genome Institute"/>
            <consortium name="Mycorrhizal Genomics Consortium"/>
            <person name="Kohler A."/>
            <person name="Kuo A."/>
            <person name="Nagy L.G."/>
            <person name="Floudas D."/>
            <person name="Copeland A."/>
            <person name="Barry K.W."/>
            <person name="Cichocki N."/>
            <person name="Veneault-Fourrey C."/>
            <person name="LaButti K."/>
            <person name="Lindquist E.A."/>
            <person name="Lipzen A."/>
            <person name="Lundell T."/>
            <person name="Morin E."/>
            <person name="Murat C."/>
            <person name="Riley R."/>
            <person name="Ohm R."/>
            <person name="Sun H."/>
            <person name="Tunlid A."/>
            <person name="Henrissat B."/>
            <person name="Grigoriev I.V."/>
            <person name="Hibbett D.S."/>
            <person name="Martin F."/>
        </authorList>
    </citation>
    <scope>NUCLEOTIDE SEQUENCE [LARGE SCALE GENOMIC DNA]</scope>
    <source>
        <strain evidence="3">MUT 4182</strain>
    </source>
</reference>
<feature type="region of interest" description="Disordered" evidence="1">
    <location>
        <begin position="164"/>
        <end position="219"/>
    </location>
</feature>
<accession>A0A0C3QC57</accession>
<dbReference type="Proteomes" id="UP000054248">
    <property type="component" value="Unassembled WGS sequence"/>
</dbReference>
<gene>
    <name evidence="2" type="ORF">M407DRAFT_28364</name>
</gene>
<feature type="compositionally biased region" description="Basic and acidic residues" evidence="1">
    <location>
        <begin position="1"/>
        <end position="21"/>
    </location>
</feature>
<organism evidence="2 3">
    <name type="scientific">Tulasnella calospora MUT 4182</name>
    <dbReference type="NCBI Taxonomy" id="1051891"/>
    <lineage>
        <taxon>Eukaryota</taxon>
        <taxon>Fungi</taxon>
        <taxon>Dikarya</taxon>
        <taxon>Basidiomycota</taxon>
        <taxon>Agaricomycotina</taxon>
        <taxon>Agaricomycetes</taxon>
        <taxon>Cantharellales</taxon>
        <taxon>Tulasnellaceae</taxon>
        <taxon>Tulasnella</taxon>
    </lineage>
</organism>
<dbReference type="HOGENOM" id="CLU_412883_0_0_1"/>
<evidence type="ECO:0000313" key="2">
    <source>
        <dbReference type="EMBL" id="KIO22089.1"/>
    </source>
</evidence>
<reference evidence="2 3" key="1">
    <citation type="submission" date="2014-04" db="EMBL/GenBank/DDBJ databases">
        <authorList>
            <consortium name="DOE Joint Genome Institute"/>
            <person name="Kuo A."/>
            <person name="Girlanda M."/>
            <person name="Perotto S."/>
            <person name="Kohler A."/>
            <person name="Nagy L.G."/>
            <person name="Floudas D."/>
            <person name="Copeland A."/>
            <person name="Barry K.W."/>
            <person name="Cichocki N."/>
            <person name="Veneault-Fourrey C."/>
            <person name="LaButti K."/>
            <person name="Lindquist E.A."/>
            <person name="Lipzen A."/>
            <person name="Lundell T."/>
            <person name="Morin E."/>
            <person name="Murat C."/>
            <person name="Sun H."/>
            <person name="Tunlid A."/>
            <person name="Henrissat B."/>
            <person name="Grigoriev I.V."/>
            <person name="Hibbett D.S."/>
            <person name="Martin F."/>
            <person name="Nordberg H.P."/>
            <person name="Cantor M.N."/>
            <person name="Hua S.X."/>
        </authorList>
    </citation>
    <scope>NUCLEOTIDE SEQUENCE [LARGE SCALE GENOMIC DNA]</scope>
    <source>
        <strain evidence="2 3">MUT 4182</strain>
    </source>
</reference>
<evidence type="ECO:0000313" key="3">
    <source>
        <dbReference type="Proteomes" id="UP000054248"/>
    </source>
</evidence>
<protein>
    <submittedName>
        <fullName evidence="2">Uncharacterized protein</fullName>
    </submittedName>
</protein>
<dbReference type="EMBL" id="KN823119">
    <property type="protein sequence ID" value="KIO22089.1"/>
    <property type="molecule type" value="Genomic_DNA"/>
</dbReference>